<keyword evidence="8" id="KW-0934">Plastid</keyword>
<keyword evidence="8" id="KW-0150">Chloroplast</keyword>
<reference evidence="8" key="1">
    <citation type="submission" date="2022-05" db="EMBL/GenBank/DDBJ databases">
        <title>Unprecedent plastid genome of Gastrodia.</title>
        <authorList>
            <person name="Wen Y."/>
            <person name="Jin X."/>
        </authorList>
    </citation>
    <scope>NUCLEOTIDE SEQUENCE</scope>
    <source>
        <strain evidence="8">Jin X.H. 23332</strain>
    </source>
</reference>
<dbReference type="Pfam" id="PF01084">
    <property type="entry name" value="Ribosomal_S18"/>
    <property type="match status" value="1"/>
</dbReference>
<dbReference type="GO" id="GO:0006412">
    <property type="term" value="P:translation"/>
    <property type="evidence" value="ECO:0007669"/>
    <property type="project" value="InterPro"/>
</dbReference>
<gene>
    <name evidence="8" type="primary">rps18</name>
</gene>
<protein>
    <recommendedName>
        <fullName evidence="6">Small ribosomal subunit protein bS18c</fullName>
    </recommendedName>
</protein>
<geneLocation type="chloroplast" evidence="8"/>
<dbReference type="GO" id="GO:0070181">
    <property type="term" value="F:small ribosomal subunit rRNA binding"/>
    <property type="evidence" value="ECO:0007669"/>
    <property type="project" value="TreeGrafter"/>
</dbReference>
<proteinExistence type="inferred from homology"/>
<dbReference type="GeneID" id="74848771"/>
<keyword evidence="5 7" id="KW-0687">Ribonucleoprotein</keyword>
<evidence type="ECO:0000256" key="4">
    <source>
        <dbReference type="ARBA" id="ARBA00022980"/>
    </source>
</evidence>
<evidence type="ECO:0000256" key="6">
    <source>
        <dbReference type="ARBA" id="ARBA00035266"/>
    </source>
</evidence>
<dbReference type="PANTHER" id="PTHR13479">
    <property type="entry name" value="30S RIBOSOMAL PROTEIN S18"/>
    <property type="match status" value="1"/>
</dbReference>
<dbReference type="GO" id="GO:0005763">
    <property type="term" value="C:mitochondrial small ribosomal subunit"/>
    <property type="evidence" value="ECO:0007669"/>
    <property type="project" value="TreeGrafter"/>
</dbReference>
<evidence type="ECO:0000313" key="8">
    <source>
        <dbReference type="EMBL" id="UVG41004.1"/>
    </source>
</evidence>
<evidence type="ECO:0000256" key="1">
    <source>
        <dbReference type="ARBA" id="ARBA00005589"/>
    </source>
</evidence>
<dbReference type="InterPro" id="IPR001648">
    <property type="entry name" value="Ribosomal_bS18"/>
</dbReference>
<dbReference type="GO" id="GO:0003735">
    <property type="term" value="F:structural constituent of ribosome"/>
    <property type="evidence" value="ECO:0007669"/>
    <property type="project" value="InterPro"/>
</dbReference>
<dbReference type="AlphaFoldDB" id="A0A976UFH4"/>
<sequence length="79" mass="9240">MSKYKIRNSVDQHQHLFSIKTANKKSFMNLKLINKFISDQGKIISRRKNKLKLKKQKSIAISIKQARILALLPFCNNIK</sequence>
<keyword evidence="4 7" id="KW-0689">Ribosomal protein</keyword>
<dbReference type="EMBL" id="ON515488">
    <property type="protein sequence ID" value="UVG41004.1"/>
    <property type="molecule type" value="Genomic_DNA"/>
</dbReference>
<accession>A0A976UFH4</accession>
<evidence type="ECO:0000256" key="5">
    <source>
        <dbReference type="ARBA" id="ARBA00023274"/>
    </source>
</evidence>
<dbReference type="NCBIfam" id="TIGR00165">
    <property type="entry name" value="S18"/>
    <property type="match status" value="1"/>
</dbReference>
<dbReference type="SUPFAM" id="SSF46911">
    <property type="entry name" value="Ribosomal protein S18"/>
    <property type="match status" value="1"/>
</dbReference>
<comment type="similarity">
    <text evidence="1 7">Belongs to the bacterial ribosomal protein bS18 family.</text>
</comment>
<dbReference type="PANTHER" id="PTHR13479:SF40">
    <property type="entry name" value="SMALL RIBOSOMAL SUBUNIT PROTEIN BS18M"/>
    <property type="match status" value="1"/>
</dbReference>
<keyword evidence="2" id="KW-0699">rRNA-binding</keyword>
<organism evidence="8">
    <name type="scientific">Didymoplexis pallens</name>
    <dbReference type="NCBI Taxonomy" id="2848458"/>
    <lineage>
        <taxon>Eukaryota</taxon>
        <taxon>Viridiplantae</taxon>
        <taxon>Streptophyta</taxon>
        <taxon>Embryophyta</taxon>
        <taxon>Tracheophyta</taxon>
        <taxon>Spermatophyta</taxon>
        <taxon>Magnoliopsida</taxon>
        <taxon>Liliopsida</taxon>
        <taxon>Asparagales</taxon>
        <taxon>Orchidaceae</taxon>
        <taxon>Epidendroideae</taxon>
        <taxon>Gastrodieae</taxon>
        <taxon>Didymoplexis</taxon>
    </lineage>
</organism>
<dbReference type="Gene3D" id="4.10.640.10">
    <property type="entry name" value="Ribosomal protein S18"/>
    <property type="match status" value="1"/>
</dbReference>
<dbReference type="InterPro" id="IPR036870">
    <property type="entry name" value="Ribosomal_bS18_sf"/>
</dbReference>
<name>A0A976UFH4_9ASPA</name>
<evidence type="ECO:0000256" key="2">
    <source>
        <dbReference type="ARBA" id="ARBA00022730"/>
    </source>
</evidence>
<evidence type="ECO:0000256" key="7">
    <source>
        <dbReference type="RuleBase" id="RU003910"/>
    </source>
</evidence>
<dbReference type="RefSeq" id="YP_010471648.1">
    <property type="nucleotide sequence ID" value="NC_066068.1"/>
</dbReference>
<keyword evidence="3" id="KW-0694">RNA-binding</keyword>
<evidence type="ECO:0000256" key="3">
    <source>
        <dbReference type="ARBA" id="ARBA00022884"/>
    </source>
</evidence>
<dbReference type="PRINTS" id="PR00974">
    <property type="entry name" value="RIBOSOMALS18"/>
</dbReference>